<keyword evidence="2" id="KW-1185">Reference proteome</keyword>
<evidence type="ECO:0000313" key="2">
    <source>
        <dbReference type="Proteomes" id="UP001303046"/>
    </source>
</evidence>
<gene>
    <name evidence="1" type="primary">Necator_chrV.g18981</name>
    <name evidence="1" type="ORF">RB195_014190</name>
</gene>
<dbReference type="Proteomes" id="UP001303046">
    <property type="component" value="Unassembled WGS sequence"/>
</dbReference>
<dbReference type="EMBL" id="JAVFWL010000005">
    <property type="protein sequence ID" value="KAK6755661.1"/>
    <property type="molecule type" value="Genomic_DNA"/>
</dbReference>
<name>A0ABR1DZ22_NECAM</name>
<sequence length="150" mass="17148">MCKVLEQIILIGFRLGWSTISEVFNVRRVIEVWQWKVRCPSRGHESKNNGFNSLTKCLWSTLIANEIKLRVYQSALRLLMMYGSQSHLGSSVDGDGKAKLLKRMFASLITQRFNEHPREKADGKTTVFLDEKLNLGIALLYFANLDVELG</sequence>
<proteinExistence type="predicted"/>
<evidence type="ECO:0000313" key="1">
    <source>
        <dbReference type="EMBL" id="KAK6755661.1"/>
    </source>
</evidence>
<accession>A0ABR1DZ22</accession>
<comment type="caution">
    <text evidence="1">The sequence shown here is derived from an EMBL/GenBank/DDBJ whole genome shotgun (WGS) entry which is preliminary data.</text>
</comment>
<reference evidence="1 2" key="1">
    <citation type="submission" date="2023-08" db="EMBL/GenBank/DDBJ databases">
        <title>A Necator americanus chromosomal reference genome.</title>
        <authorList>
            <person name="Ilik V."/>
            <person name="Petrzelkova K.J."/>
            <person name="Pardy F."/>
            <person name="Fuh T."/>
            <person name="Niatou-Singa F.S."/>
            <person name="Gouil Q."/>
            <person name="Baker L."/>
            <person name="Ritchie M.E."/>
            <person name="Jex A.R."/>
            <person name="Gazzola D."/>
            <person name="Li H."/>
            <person name="Toshio Fujiwara R."/>
            <person name="Zhan B."/>
            <person name="Aroian R.V."/>
            <person name="Pafco B."/>
            <person name="Schwarz E.M."/>
        </authorList>
    </citation>
    <scope>NUCLEOTIDE SEQUENCE [LARGE SCALE GENOMIC DNA]</scope>
    <source>
        <strain evidence="1 2">Aroian</strain>
        <tissue evidence="1">Whole animal</tissue>
    </source>
</reference>
<protein>
    <submittedName>
        <fullName evidence="1">Uncharacterized protein</fullName>
    </submittedName>
</protein>
<organism evidence="1 2">
    <name type="scientific">Necator americanus</name>
    <name type="common">Human hookworm</name>
    <dbReference type="NCBI Taxonomy" id="51031"/>
    <lineage>
        <taxon>Eukaryota</taxon>
        <taxon>Metazoa</taxon>
        <taxon>Ecdysozoa</taxon>
        <taxon>Nematoda</taxon>
        <taxon>Chromadorea</taxon>
        <taxon>Rhabditida</taxon>
        <taxon>Rhabditina</taxon>
        <taxon>Rhabditomorpha</taxon>
        <taxon>Strongyloidea</taxon>
        <taxon>Ancylostomatidae</taxon>
        <taxon>Bunostominae</taxon>
        <taxon>Necator</taxon>
    </lineage>
</organism>